<sequence>MEFNSSRLVVPSVQELAKDPNMVSIPSRYIQHHQNSQSNNVITNSVSLDDQIPVINFQNLFLADDDHQSELSNLHSACKDWGFFQLVNHGISDSLIEKVKKGIEELFNLPVEEKKKLCQLPGDIEGFGQSFVFTEEQKLDWNDYLLIFTLPLALRKPHLFPNLPTTLKENSMIGPAKSLINEKNPALYRTLPNKEYFKGLFSRELDGKNYIDSMKL</sequence>
<dbReference type="AlphaFoldDB" id="A0A7J6FLR7"/>
<evidence type="ECO:0000259" key="4">
    <source>
        <dbReference type="Pfam" id="PF14226"/>
    </source>
</evidence>
<keyword evidence="6" id="KW-1185">Reference proteome</keyword>
<name>A0A7J6FLR7_CANSA</name>
<dbReference type="EMBL" id="JAATIQ010000195">
    <property type="protein sequence ID" value="KAF4371577.1"/>
    <property type="molecule type" value="Genomic_DNA"/>
</dbReference>
<protein>
    <recommendedName>
        <fullName evidence="4">Non-haem dioxygenase N-terminal domain-containing protein</fullName>
    </recommendedName>
</protein>
<gene>
    <name evidence="5" type="ORF">G4B88_008292</name>
</gene>
<dbReference type="Proteomes" id="UP000583929">
    <property type="component" value="Unassembled WGS sequence"/>
</dbReference>
<comment type="caution">
    <text evidence="5">The sequence shown here is derived from an EMBL/GenBank/DDBJ whole genome shotgun (WGS) entry which is preliminary data.</text>
</comment>
<evidence type="ECO:0000313" key="5">
    <source>
        <dbReference type="EMBL" id="KAF4371577.1"/>
    </source>
</evidence>
<dbReference type="InterPro" id="IPR026992">
    <property type="entry name" value="DIOX_N"/>
</dbReference>
<evidence type="ECO:0000313" key="6">
    <source>
        <dbReference type="Proteomes" id="UP000583929"/>
    </source>
</evidence>
<dbReference type="Pfam" id="PF14226">
    <property type="entry name" value="DIOX_N"/>
    <property type="match status" value="1"/>
</dbReference>
<dbReference type="GO" id="GO:0031418">
    <property type="term" value="F:L-ascorbic acid binding"/>
    <property type="evidence" value="ECO:0007669"/>
    <property type="project" value="UniProtKB-KW"/>
</dbReference>
<evidence type="ECO:0000256" key="3">
    <source>
        <dbReference type="ARBA" id="ARBA00023004"/>
    </source>
</evidence>
<dbReference type="Gene3D" id="2.60.120.330">
    <property type="entry name" value="B-lactam Antibiotic, Isopenicillin N Synthase, Chain"/>
    <property type="match status" value="1"/>
</dbReference>
<dbReference type="InterPro" id="IPR050295">
    <property type="entry name" value="Plant_2OG-oxidoreductases"/>
</dbReference>
<evidence type="ECO:0000256" key="2">
    <source>
        <dbReference type="ARBA" id="ARBA00022896"/>
    </source>
</evidence>
<keyword evidence="3" id="KW-0408">Iron</keyword>
<reference evidence="5 6" key="1">
    <citation type="journal article" date="2020" name="bioRxiv">
        <title>Sequence and annotation of 42 cannabis genomes reveals extensive copy number variation in cannabinoid synthesis and pathogen resistance genes.</title>
        <authorList>
            <person name="Mckernan K.J."/>
            <person name="Helbert Y."/>
            <person name="Kane L.T."/>
            <person name="Ebling H."/>
            <person name="Zhang L."/>
            <person name="Liu B."/>
            <person name="Eaton Z."/>
            <person name="Mclaughlin S."/>
            <person name="Kingan S."/>
            <person name="Baybayan P."/>
            <person name="Concepcion G."/>
            <person name="Jordan M."/>
            <person name="Riva A."/>
            <person name="Barbazuk W."/>
            <person name="Harkins T."/>
        </authorList>
    </citation>
    <scope>NUCLEOTIDE SEQUENCE [LARGE SCALE GENOMIC DNA]</scope>
    <source>
        <strain evidence="6">cv. Jamaican Lion 4</strain>
        <tissue evidence="5">Leaf</tissue>
    </source>
</reference>
<dbReference type="InterPro" id="IPR027443">
    <property type="entry name" value="IPNS-like_sf"/>
</dbReference>
<dbReference type="SUPFAM" id="SSF51197">
    <property type="entry name" value="Clavaminate synthase-like"/>
    <property type="match status" value="1"/>
</dbReference>
<dbReference type="GO" id="GO:0046872">
    <property type="term" value="F:metal ion binding"/>
    <property type="evidence" value="ECO:0007669"/>
    <property type="project" value="UniProtKB-KW"/>
</dbReference>
<evidence type="ECO:0000256" key="1">
    <source>
        <dbReference type="ARBA" id="ARBA00022723"/>
    </source>
</evidence>
<organism evidence="5 6">
    <name type="scientific">Cannabis sativa</name>
    <name type="common">Hemp</name>
    <name type="synonym">Marijuana</name>
    <dbReference type="NCBI Taxonomy" id="3483"/>
    <lineage>
        <taxon>Eukaryota</taxon>
        <taxon>Viridiplantae</taxon>
        <taxon>Streptophyta</taxon>
        <taxon>Embryophyta</taxon>
        <taxon>Tracheophyta</taxon>
        <taxon>Spermatophyta</taxon>
        <taxon>Magnoliopsida</taxon>
        <taxon>eudicotyledons</taxon>
        <taxon>Gunneridae</taxon>
        <taxon>Pentapetalae</taxon>
        <taxon>rosids</taxon>
        <taxon>fabids</taxon>
        <taxon>Rosales</taxon>
        <taxon>Cannabaceae</taxon>
        <taxon>Cannabis</taxon>
    </lineage>
</organism>
<accession>A0A7J6FLR7</accession>
<proteinExistence type="predicted"/>
<keyword evidence="1" id="KW-0479">Metal-binding</keyword>
<keyword evidence="2" id="KW-0847">Vitamin C</keyword>
<feature type="domain" description="Non-haem dioxygenase N-terminal" evidence="4">
    <location>
        <begin position="52"/>
        <end position="160"/>
    </location>
</feature>
<dbReference type="PANTHER" id="PTHR47991">
    <property type="entry name" value="OXOGLUTARATE/IRON-DEPENDENT DIOXYGENASE"/>
    <property type="match status" value="1"/>
</dbReference>